<organism evidence="1 2">
    <name type="scientific">Candidatus Defluviibacterium haderslevense</name>
    <dbReference type="NCBI Taxonomy" id="2981993"/>
    <lineage>
        <taxon>Bacteria</taxon>
        <taxon>Pseudomonadati</taxon>
        <taxon>Bacteroidota</taxon>
        <taxon>Saprospiria</taxon>
        <taxon>Saprospirales</taxon>
        <taxon>Saprospiraceae</taxon>
        <taxon>Candidatus Defluviibacterium</taxon>
    </lineage>
</organism>
<dbReference type="Proteomes" id="UP000808349">
    <property type="component" value="Unassembled WGS sequence"/>
</dbReference>
<dbReference type="EMBL" id="JADKFW010000003">
    <property type="protein sequence ID" value="MBK9715979.1"/>
    <property type="molecule type" value="Genomic_DNA"/>
</dbReference>
<proteinExistence type="predicted"/>
<comment type="caution">
    <text evidence="1">The sequence shown here is derived from an EMBL/GenBank/DDBJ whole genome shotgun (WGS) entry which is preliminary data.</text>
</comment>
<reference evidence="1 2" key="1">
    <citation type="submission" date="2020-10" db="EMBL/GenBank/DDBJ databases">
        <title>Connecting structure to function with the recovery of over 1000 high-quality activated sludge metagenome-assembled genomes encoding full-length rRNA genes using long-read sequencing.</title>
        <authorList>
            <person name="Singleton C.M."/>
            <person name="Petriglieri F."/>
            <person name="Kristensen J.M."/>
            <person name="Kirkegaard R.H."/>
            <person name="Michaelsen T.Y."/>
            <person name="Andersen M.H."/>
            <person name="Karst S.M."/>
            <person name="Dueholm M.S."/>
            <person name="Nielsen P.H."/>
            <person name="Albertsen M."/>
        </authorList>
    </citation>
    <scope>NUCLEOTIDE SEQUENCE [LARGE SCALE GENOMIC DNA]</scope>
    <source>
        <strain evidence="1">Ribe_18-Q3-R11-54_BAT3C.373</strain>
    </source>
</reference>
<dbReference type="AlphaFoldDB" id="A0A9D7S5W2"/>
<accession>A0A9D7S5W2</accession>
<evidence type="ECO:0000313" key="1">
    <source>
        <dbReference type="EMBL" id="MBK9715979.1"/>
    </source>
</evidence>
<evidence type="ECO:0000313" key="2">
    <source>
        <dbReference type="Proteomes" id="UP000808349"/>
    </source>
</evidence>
<gene>
    <name evidence="1" type="ORF">IPO85_00320</name>
</gene>
<protein>
    <submittedName>
        <fullName evidence="1">Uncharacterized protein</fullName>
    </submittedName>
</protein>
<sequence length="130" mass="15452">MKEQDFIDIDNIFSPYIWSENGICNKFDKMKSRHYGNDLKLVLFQFIVKPTSQELQNLKEIESYRKKEKAIGIPIIVTNENFFKQNENDRFSFLKKSILMKMDLLSEVVKKKKLDTNIQLLKQDLINCLN</sequence>
<name>A0A9D7S5W2_9BACT</name>